<feature type="region of interest" description="Disordered" evidence="1">
    <location>
        <begin position="96"/>
        <end position="115"/>
    </location>
</feature>
<name>A0AAD7IRZ0_9AGAR</name>
<accession>A0AAD7IRZ0</accession>
<dbReference type="Proteomes" id="UP001215598">
    <property type="component" value="Unassembled WGS sequence"/>
</dbReference>
<reference evidence="2" key="1">
    <citation type="submission" date="2023-03" db="EMBL/GenBank/DDBJ databases">
        <title>Massive genome expansion in bonnet fungi (Mycena s.s.) driven by repeated elements and novel gene families across ecological guilds.</title>
        <authorList>
            <consortium name="Lawrence Berkeley National Laboratory"/>
            <person name="Harder C.B."/>
            <person name="Miyauchi S."/>
            <person name="Viragh M."/>
            <person name="Kuo A."/>
            <person name="Thoen E."/>
            <person name="Andreopoulos B."/>
            <person name="Lu D."/>
            <person name="Skrede I."/>
            <person name="Drula E."/>
            <person name="Henrissat B."/>
            <person name="Morin E."/>
            <person name="Kohler A."/>
            <person name="Barry K."/>
            <person name="LaButti K."/>
            <person name="Morin E."/>
            <person name="Salamov A."/>
            <person name="Lipzen A."/>
            <person name="Mereny Z."/>
            <person name="Hegedus B."/>
            <person name="Baldrian P."/>
            <person name="Stursova M."/>
            <person name="Weitz H."/>
            <person name="Taylor A."/>
            <person name="Grigoriev I.V."/>
            <person name="Nagy L.G."/>
            <person name="Martin F."/>
            <person name="Kauserud H."/>
        </authorList>
    </citation>
    <scope>NUCLEOTIDE SEQUENCE</scope>
    <source>
        <strain evidence="2">CBHHK182m</strain>
    </source>
</reference>
<sequence length="162" mass="18608">MSGLPDVLKIPDGPEKQSIPPKNLPVSELMKLELPPQRKSSVFSHPTDYLSELTPTVTTFDMSKKHVGYGDGFRGKPSPTLRKHLDWWLFAAAAGRGTRRENSKRHQKDRSRQNWRAHVRVPKKMDLGPFQPKFVTFSRYSYLGAVTCDRTEKYPPFYALYS</sequence>
<evidence type="ECO:0000313" key="3">
    <source>
        <dbReference type="Proteomes" id="UP001215598"/>
    </source>
</evidence>
<evidence type="ECO:0000256" key="1">
    <source>
        <dbReference type="SAM" id="MobiDB-lite"/>
    </source>
</evidence>
<protein>
    <submittedName>
        <fullName evidence="2">Uncharacterized protein</fullName>
    </submittedName>
</protein>
<proteinExistence type="predicted"/>
<keyword evidence="3" id="KW-1185">Reference proteome</keyword>
<gene>
    <name evidence="2" type="ORF">B0H16DRAFT_1725684</name>
</gene>
<feature type="compositionally biased region" description="Basic residues" evidence="1">
    <location>
        <begin position="102"/>
        <end position="115"/>
    </location>
</feature>
<dbReference type="EMBL" id="JARKIB010000074">
    <property type="protein sequence ID" value="KAJ7748072.1"/>
    <property type="molecule type" value="Genomic_DNA"/>
</dbReference>
<feature type="region of interest" description="Disordered" evidence="1">
    <location>
        <begin position="1"/>
        <end position="23"/>
    </location>
</feature>
<comment type="caution">
    <text evidence="2">The sequence shown here is derived from an EMBL/GenBank/DDBJ whole genome shotgun (WGS) entry which is preliminary data.</text>
</comment>
<organism evidence="2 3">
    <name type="scientific">Mycena metata</name>
    <dbReference type="NCBI Taxonomy" id="1033252"/>
    <lineage>
        <taxon>Eukaryota</taxon>
        <taxon>Fungi</taxon>
        <taxon>Dikarya</taxon>
        <taxon>Basidiomycota</taxon>
        <taxon>Agaricomycotina</taxon>
        <taxon>Agaricomycetes</taxon>
        <taxon>Agaricomycetidae</taxon>
        <taxon>Agaricales</taxon>
        <taxon>Marasmiineae</taxon>
        <taxon>Mycenaceae</taxon>
        <taxon>Mycena</taxon>
    </lineage>
</organism>
<evidence type="ECO:0000313" key="2">
    <source>
        <dbReference type="EMBL" id="KAJ7748072.1"/>
    </source>
</evidence>
<dbReference type="AlphaFoldDB" id="A0AAD7IRZ0"/>